<evidence type="ECO:0000313" key="3">
    <source>
        <dbReference type="Proteomes" id="UP000242915"/>
    </source>
</evidence>
<keyword evidence="3" id="KW-1185">Reference proteome</keyword>
<evidence type="ECO:0000256" key="1">
    <source>
        <dbReference type="SAM" id="Phobius"/>
    </source>
</evidence>
<keyword evidence="1" id="KW-0812">Transmembrane</keyword>
<protein>
    <submittedName>
        <fullName evidence="2">Uncharacterized protein</fullName>
    </submittedName>
</protein>
<sequence>MVMGKLIKWGVLSILLVAIIIKLSLYLSVRSIMNDARDRLAPIVDISYGGITSSFDGRVGLEDVSIRIPAAGDKLQIAHAELKFNGLSELLRFKERLAERKVPEQLAVSIKGLSVDVFGPLAQAFYQPPAQTDIYSALSDVACGDVKHIGANELLDMGYRTLETDGEFSYLFEPSAQKLTFHLDSDTREMGAMQVSLSLANMSDNPADIRNNPPRIKRLSVELSDNEYQRKVQTYCAAKMGLTPEAYRKVAIAKVDQSLRHQRVALNQSLLDAYARYLADPQSLRVELEPTEGMVWDGLQFFEAKDALSMMRPTVIVNQSLVKDVGFEWVDPVALKVAAADKAALANVVSTEPVLVSSGFVHVDALPDYIGRRMRFITYDGMYYQGVLTRVANQKAYLTVQGGNGTAQMSLRLRKIDKVRVEQ</sequence>
<reference evidence="3" key="1">
    <citation type="submission" date="2017-06" db="EMBL/GenBank/DDBJ databases">
        <authorList>
            <person name="Varghese N."/>
            <person name="Submissions S."/>
        </authorList>
    </citation>
    <scope>NUCLEOTIDE SEQUENCE [LARGE SCALE GENOMIC DNA]</scope>
    <source>
        <strain evidence="3">CIP 108523</strain>
    </source>
</reference>
<keyword evidence="1" id="KW-1133">Transmembrane helix</keyword>
<keyword evidence="1" id="KW-0472">Membrane</keyword>
<feature type="transmembrane region" description="Helical" evidence="1">
    <location>
        <begin position="6"/>
        <end position="29"/>
    </location>
</feature>
<gene>
    <name evidence="2" type="ORF">SAMN05216255_1124</name>
</gene>
<organism evidence="2 3">
    <name type="scientific">Pseudomonas segetis</name>
    <dbReference type="NCBI Taxonomy" id="298908"/>
    <lineage>
        <taxon>Bacteria</taxon>
        <taxon>Pseudomonadati</taxon>
        <taxon>Pseudomonadota</taxon>
        <taxon>Gammaproteobacteria</taxon>
        <taxon>Pseudomonadales</taxon>
        <taxon>Pseudomonadaceae</taxon>
        <taxon>Pseudomonas</taxon>
    </lineage>
</organism>
<name>A0A239AFZ3_9PSED</name>
<proteinExistence type="predicted"/>
<dbReference type="Proteomes" id="UP000242915">
    <property type="component" value="Unassembled WGS sequence"/>
</dbReference>
<evidence type="ECO:0000313" key="2">
    <source>
        <dbReference type="EMBL" id="SNR93928.1"/>
    </source>
</evidence>
<dbReference type="EMBL" id="FZOG01000001">
    <property type="protein sequence ID" value="SNR93928.1"/>
    <property type="molecule type" value="Genomic_DNA"/>
</dbReference>
<accession>A0A239AFZ3</accession>
<dbReference type="AlphaFoldDB" id="A0A239AFZ3"/>